<dbReference type="EMBL" id="LKEB01000035">
    <property type="protein sequence ID" value="ROW08189.1"/>
    <property type="molecule type" value="Genomic_DNA"/>
</dbReference>
<dbReference type="Gene3D" id="3.40.50.2000">
    <property type="entry name" value="Glycogen Phosphorylase B"/>
    <property type="match status" value="1"/>
</dbReference>
<evidence type="ECO:0000313" key="10">
    <source>
        <dbReference type="Proteomes" id="UP000285146"/>
    </source>
</evidence>
<dbReference type="Pfam" id="PF04101">
    <property type="entry name" value="Glyco_tran_28_C"/>
    <property type="match status" value="1"/>
</dbReference>
<dbReference type="PANTHER" id="PTHR47043:SF1">
    <property type="entry name" value="UDP-N-ACETYLGLUCOSAMINE TRANSFERASE SUBUNIT ALG13"/>
    <property type="match status" value="1"/>
</dbReference>
<dbReference type="GO" id="GO:0006488">
    <property type="term" value="P:dolichol-linked oligosaccharide biosynthetic process"/>
    <property type="evidence" value="ECO:0007669"/>
    <property type="project" value="TreeGrafter"/>
</dbReference>
<dbReference type="OrthoDB" id="20273at2759"/>
<evidence type="ECO:0000256" key="7">
    <source>
        <dbReference type="RuleBase" id="RU362128"/>
    </source>
</evidence>
<evidence type="ECO:0000256" key="1">
    <source>
        <dbReference type="ARBA" id="ARBA00011198"/>
    </source>
</evidence>
<dbReference type="AlphaFoldDB" id="A0A423WXD1"/>
<evidence type="ECO:0000256" key="4">
    <source>
        <dbReference type="ARBA" id="ARBA00024804"/>
    </source>
</evidence>
<evidence type="ECO:0000256" key="6">
    <source>
        <dbReference type="ARBA" id="ARBA00048184"/>
    </source>
</evidence>
<dbReference type="InterPro" id="IPR007235">
    <property type="entry name" value="Glyco_trans_28_C"/>
</dbReference>
<comment type="caution">
    <text evidence="9">The sequence shown here is derived from an EMBL/GenBank/DDBJ whole genome shotgun (WGS) entry which is preliminary data.</text>
</comment>
<protein>
    <recommendedName>
        <fullName evidence="3 7">UDP-N-acetylglucosamine transferase subunit ALG13</fullName>
        <ecNumber evidence="2 7">2.4.1.141</ecNumber>
    </recommendedName>
    <alternativeName>
        <fullName evidence="5 7">Asparagine-linked glycosylation protein 13</fullName>
    </alternativeName>
</protein>
<sequence>MGRKVLVTGGATVPFKELLHEVCTPDFIATLKAHGFTDIDIQCGSELDSIKFNLLDNKCGLDVTTFGYNDNLKHEMARLCRGEAGFKPAGVVIGHAGTGTISDALEVEAPLIIVANPNLMDNHQADFAAEMAAEHPTIIQGHLGKLSEAIPKIMEVIKDNGLDDLQPLQPGTLPVSMGDGLFFIDEVIEYYNKRDSRR</sequence>
<dbReference type="InParanoid" id="A0A423WXD1"/>
<dbReference type="GO" id="GO:0004577">
    <property type="term" value="F:N-acetylglucosaminyldiphosphodolichol N-acetylglucosaminyltransferase activity"/>
    <property type="evidence" value="ECO:0007669"/>
    <property type="project" value="UniProtKB-EC"/>
</dbReference>
<name>A0A423WXD1_9PEZI</name>
<accession>A0A423WXD1</accession>
<reference evidence="9 10" key="1">
    <citation type="submission" date="2015-09" db="EMBL/GenBank/DDBJ databases">
        <title>Host preference determinants of Valsa canker pathogens revealed by comparative genomics.</title>
        <authorList>
            <person name="Yin Z."/>
            <person name="Huang L."/>
        </authorList>
    </citation>
    <scope>NUCLEOTIDE SEQUENCE [LARGE SCALE GENOMIC DNA]</scope>
    <source>
        <strain evidence="9 10">SXYLt</strain>
    </source>
</reference>
<dbReference type="SUPFAM" id="SSF53756">
    <property type="entry name" value="UDP-Glycosyltransferase/glycogen phosphorylase"/>
    <property type="match status" value="1"/>
</dbReference>
<dbReference type="STRING" id="1230097.A0A423WXD1"/>
<organism evidence="9 10">
    <name type="scientific">Cytospora leucostoma</name>
    <dbReference type="NCBI Taxonomy" id="1230097"/>
    <lineage>
        <taxon>Eukaryota</taxon>
        <taxon>Fungi</taxon>
        <taxon>Dikarya</taxon>
        <taxon>Ascomycota</taxon>
        <taxon>Pezizomycotina</taxon>
        <taxon>Sordariomycetes</taxon>
        <taxon>Sordariomycetidae</taxon>
        <taxon>Diaporthales</taxon>
        <taxon>Cytosporaceae</taxon>
        <taxon>Cytospora</taxon>
    </lineage>
</organism>
<comment type="similarity">
    <text evidence="7">Belongs to the glycosyltransferase 28 family.</text>
</comment>
<feature type="domain" description="Glycosyl transferase family 28 C-terminal" evidence="8">
    <location>
        <begin position="5"/>
        <end position="155"/>
    </location>
</feature>
<keyword evidence="10" id="KW-1185">Reference proteome</keyword>
<comment type="subcellular location">
    <subcellularLocation>
        <location evidence="7">Endoplasmic reticulum</location>
    </subcellularLocation>
</comment>
<dbReference type="FunCoup" id="A0A423WXD1">
    <property type="interactions" value="302"/>
</dbReference>
<evidence type="ECO:0000259" key="8">
    <source>
        <dbReference type="Pfam" id="PF04101"/>
    </source>
</evidence>
<evidence type="ECO:0000313" key="9">
    <source>
        <dbReference type="EMBL" id="ROW08189.1"/>
    </source>
</evidence>
<gene>
    <name evidence="7" type="primary">ALG13</name>
    <name evidence="9" type="ORF">VPNG_06893</name>
</gene>
<dbReference type="Proteomes" id="UP000285146">
    <property type="component" value="Unassembled WGS sequence"/>
</dbReference>
<keyword evidence="7" id="KW-0256">Endoplasmic reticulum</keyword>
<dbReference type="PANTHER" id="PTHR47043">
    <property type="entry name" value="UDP-N-ACETYLGLUCOSAMINE TRANSFERASE SUBUNIT ALG13"/>
    <property type="match status" value="1"/>
</dbReference>
<evidence type="ECO:0000256" key="2">
    <source>
        <dbReference type="ARBA" id="ARBA00012614"/>
    </source>
</evidence>
<comment type="catalytic activity">
    <reaction evidence="6">
        <text>an N-acetyl-alpha-D-glucosaminyl-diphospho-di-trans,poly-cis-dolichol + UDP-N-acetyl-alpha-D-glucosamine = an N,N'-diacetylchitobiosyl-diphospho-di-trans,poly-cis-dolichol + UDP + H(+)</text>
        <dbReference type="Rhea" id="RHEA:23380"/>
        <dbReference type="Rhea" id="RHEA-COMP:19507"/>
        <dbReference type="Rhea" id="RHEA-COMP:19510"/>
        <dbReference type="ChEBI" id="CHEBI:15378"/>
        <dbReference type="ChEBI" id="CHEBI:57269"/>
        <dbReference type="ChEBI" id="CHEBI:57705"/>
        <dbReference type="ChEBI" id="CHEBI:58223"/>
        <dbReference type="ChEBI" id="CHEBI:58427"/>
        <dbReference type="EC" id="2.4.1.141"/>
    </reaction>
</comment>
<comment type="function">
    <text evidence="4 7">Involved in protein N-glycosylation. Essential for the second step of the dolichol-linked oligosaccharide pathway.</text>
</comment>
<dbReference type="GO" id="GO:0043541">
    <property type="term" value="C:UDP-N-acetylglucosamine transferase complex"/>
    <property type="evidence" value="ECO:0007669"/>
    <property type="project" value="TreeGrafter"/>
</dbReference>
<proteinExistence type="inferred from homology"/>
<dbReference type="InterPro" id="IPR052474">
    <property type="entry name" value="UDP-GlcNAc_transferase"/>
</dbReference>
<evidence type="ECO:0000256" key="5">
    <source>
        <dbReference type="ARBA" id="ARBA00032061"/>
    </source>
</evidence>
<keyword evidence="7" id="KW-0328">Glycosyltransferase</keyword>
<dbReference type="EC" id="2.4.1.141" evidence="2 7"/>
<keyword evidence="7" id="KW-0808">Transferase</keyword>
<comment type="subunit">
    <text evidence="1 7">Heterodimer with ALG14 to form a functional enzyme.</text>
</comment>
<evidence type="ECO:0000256" key="3">
    <source>
        <dbReference type="ARBA" id="ARBA00017468"/>
    </source>
</evidence>